<organism evidence="3 4">
    <name type="scientific">Rubripirellula lacrimiformis</name>
    <dbReference type="NCBI Taxonomy" id="1930273"/>
    <lineage>
        <taxon>Bacteria</taxon>
        <taxon>Pseudomonadati</taxon>
        <taxon>Planctomycetota</taxon>
        <taxon>Planctomycetia</taxon>
        <taxon>Pirellulales</taxon>
        <taxon>Pirellulaceae</taxon>
        <taxon>Rubripirellula</taxon>
    </lineage>
</organism>
<evidence type="ECO:0000313" key="3">
    <source>
        <dbReference type="EMBL" id="QDT06578.1"/>
    </source>
</evidence>
<name>A0A517NHM7_9BACT</name>
<evidence type="ECO:0000313" key="4">
    <source>
        <dbReference type="Proteomes" id="UP000318538"/>
    </source>
</evidence>
<dbReference type="PROSITE" id="PS50005">
    <property type="entry name" value="TPR"/>
    <property type="match status" value="1"/>
</dbReference>
<dbReference type="EMBL" id="CP036525">
    <property type="protein sequence ID" value="QDT06578.1"/>
    <property type="molecule type" value="Genomic_DNA"/>
</dbReference>
<dbReference type="SUPFAM" id="SSF48452">
    <property type="entry name" value="TPR-like"/>
    <property type="match status" value="1"/>
</dbReference>
<gene>
    <name evidence="3" type="ORF">K227x_49890</name>
</gene>
<dbReference type="Gene3D" id="1.25.40.10">
    <property type="entry name" value="Tetratricopeptide repeat domain"/>
    <property type="match status" value="1"/>
</dbReference>
<dbReference type="KEGG" id="rlc:K227x_49890"/>
<accession>A0A517NHM7</accession>
<dbReference type="Gene3D" id="2.130.10.10">
    <property type="entry name" value="YVTN repeat-like/Quinoprotein amine dehydrogenase"/>
    <property type="match status" value="2"/>
</dbReference>
<feature type="domain" description="Pyrrolo-quinoline quinone repeat" evidence="2">
    <location>
        <begin position="441"/>
        <end position="569"/>
    </location>
</feature>
<dbReference type="InterPro" id="IPR011990">
    <property type="entry name" value="TPR-like_helical_dom_sf"/>
</dbReference>
<sequence length="1510" mass="165780">MVALAGLGLLAPFFVGSVVFAQGFIRPVSGVASGRFIDAPRVVEQRLREAERALEEQRSSDAVVVLGDLLARDADQLDESDLSGQDFFLADAEVGPGQPVQKSLLRTARQMIGGLPAAAMETYQLRYGATAKKLLNQASVDRDWEKVQMVRRRYFHTFSGFEASWLLAQEQMYLGHPLAASLLLDDVVTQDRAVQHLGQSVLVLHASACQLAKRPVPALPPGEMAIGSGNSESTLTVPSVDQQADWLSDRSRQLDGFDRDAGSDYAMFGASPSRNGGSAGQIPLTNLRWMLGTTASPRQERTLRVAAEELASSGKLPPPSWMPIRVGDHLLMRTTERLVGVDYRTGKRVWTYPWQPVAESADDDELAFDDLTQEDGVGDLLGQRVWNDVPYGQVTSDGTRAFMLDNLGEVEMMSFNPMMNFRGTRPAETSTNTLVALEMATEGKLSWMLGAGADDASTLSDAFFLGPPLPVDGRLYVMVEIAGDINLCCLDPETGNEIWRQHLVAVESGGIDNDPIRRVGGAVPTYHEGVLICPTGAGATVAIDLADRMLRWGAMYERNTEMLRSLSGRGRGVEASQLMQRWDNGAAIADGMSVLVTPIESDRLFGFDLLTGKSLFAEKPRVQMRYLAGIRDGQFYVVGGNAVRAFSLDSSGTGVWTTRDLLTTGQQISGRGVFGKGTYLVPTTTNQLIQVSLKDGSILQRRNTRYPLGNLIAVDGDVIAQGPTSLAVAFGEATLEPIVNRMLKNDPNDFEALVRKSELLIQREQRSEALEYLERARQMEPDNDEVHLLSISAMLGLLRQNADVDPALIETLDSLIDRPAQRVELLSLRIRSALDKQDSLEAGKLLIDFSSLLLAEPMSDSVADQVIDDLTRQCTLDSWLAARVDEVARVASEDDIQSINEMLASVAGKRTSSSTSDQERFYRHFRPFEGVKTVRDELAQRYQSAGDFLRLERMLLGTRLFSASDLANWPSEDAVLLAEAYAQGGLVEDSLAVLRAIEKQGDASAQDDQPAKVNIFAANWPEKVSVNWESRQLRTRFGNHSQRVSKTEVLAGQRFKGWKLISDGTLPFALRDPNGTPRMIPIEGSRQSEEIDKEAQISGGVMSVLLPNGLAMINLYGLLGNDTEAVLWQRNLSGDGNPIANRRGVPTPFGEQVIHRYMNSASAAKVIPEFKMGPILGDRVLMLQGGDLVAVDLMTKETLWRNSTAPRSGVVVSNGELVAVVSPVTSEIVFFDVLDGRKVETKRWTHGEVWESVGRHVLGYDLVSGAADVAGPFRLVLVDPFTDQVKQQTVTGKTADGESAGAAYGRIVDGRYLVMLESSGQALIWDLVDGREIGRPELPAFDDLDEVYATLLDDQMIILPKRRIVRPKVQMIEQLRTGDGAYHQTTHGVFAISMNDGSLRWGTEFDKPWGCTLTQAPATPILILARSPFTHSVQSRSKYLDVMGLDLRDGREWFKEERRPIHSGNNELEVRLNVQSVTGRVIAEIGSELLTFQFGEPVQPAVQPEDQPQP</sequence>
<proteinExistence type="predicted"/>
<dbReference type="Proteomes" id="UP000318538">
    <property type="component" value="Chromosome"/>
</dbReference>
<feature type="repeat" description="TPR" evidence="1">
    <location>
        <begin position="750"/>
        <end position="783"/>
    </location>
</feature>
<dbReference type="Pfam" id="PF13360">
    <property type="entry name" value="PQQ_2"/>
    <property type="match status" value="1"/>
</dbReference>
<dbReference type="InterPro" id="IPR011047">
    <property type="entry name" value="Quinoprotein_ADH-like_sf"/>
</dbReference>
<reference evidence="3 4" key="1">
    <citation type="submission" date="2019-02" db="EMBL/GenBank/DDBJ databases">
        <title>Deep-cultivation of Planctomycetes and their phenomic and genomic characterization uncovers novel biology.</title>
        <authorList>
            <person name="Wiegand S."/>
            <person name="Jogler M."/>
            <person name="Boedeker C."/>
            <person name="Pinto D."/>
            <person name="Vollmers J."/>
            <person name="Rivas-Marin E."/>
            <person name="Kohn T."/>
            <person name="Peeters S.H."/>
            <person name="Heuer A."/>
            <person name="Rast P."/>
            <person name="Oberbeckmann S."/>
            <person name="Bunk B."/>
            <person name="Jeske O."/>
            <person name="Meyerdierks A."/>
            <person name="Storesund J.E."/>
            <person name="Kallscheuer N."/>
            <person name="Luecker S."/>
            <person name="Lage O.M."/>
            <person name="Pohl T."/>
            <person name="Merkel B.J."/>
            <person name="Hornburger P."/>
            <person name="Mueller R.-W."/>
            <person name="Bruemmer F."/>
            <person name="Labrenz M."/>
            <person name="Spormann A.M."/>
            <person name="Op den Camp H."/>
            <person name="Overmann J."/>
            <person name="Amann R."/>
            <person name="Jetten M.S.M."/>
            <person name="Mascher T."/>
            <person name="Medema M.H."/>
            <person name="Devos D.P."/>
            <person name="Kaster A.-K."/>
            <person name="Ovreas L."/>
            <person name="Rohde M."/>
            <person name="Galperin M.Y."/>
            <person name="Jogler C."/>
        </authorList>
    </citation>
    <scope>NUCLEOTIDE SEQUENCE [LARGE SCALE GENOMIC DNA]</scope>
    <source>
        <strain evidence="3 4">K22_7</strain>
    </source>
</reference>
<keyword evidence="1" id="KW-0802">TPR repeat</keyword>
<dbReference type="PANTHER" id="PTHR34512:SF30">
    <property type="entry name" value="OUTER MEMBRANE PROTEIN ASSEMBLY FACTOR BAMB"/>
    <property type="match status" value="1"/>
</dbReference>
<evidence type="ECO:0000259" key="2">
    <source>
        <dbReference type="Pfam" id="PF13360"/>
    </source>
</evidence>
<dbReference type="InterPro" id="IPR002372">
    <property type="entry name" value="PQQ_rpt_dom"/>
</dbReference>
<evidence type="ECO:0000256" key="1">
    <source>
        <dbReference type="PROSITE-ProRule" id="PRU00339"/>
    </source>
</evidence>
<dbReference type="PANTHER" id="PTHR34512">
    <property type="entry name" value="CELL SURFACE PROTEIN"/>
    <property type="match status" value="1"/>
</dbReference>
<protein>
    <submittedName>
        <fullName evidence="3">PQQ enzyme repeat protein</fullName>
    </submittedName>
</protein>
<dbReference type="InterPro" id="IPR015943">
    <property type="entry name" value="WD40/YVTN_repeat-like_dom_sf"/>
</dbReference>
<dbReference type="SUPFAM" id="SSF50998">
    <property type="entry name" value="Quinoprotein alcohol dehydrogenase-like"/>
    <property type="match status" value="2"/>
</dbReference>
<keyword evidence="4" id="KW-1185">Reference proteome</keyword>
<dbReference type="InterPro" id="IPR019734">
    <property type="entry name" value="TPR_rpt"/>
</dbReference>